<evidence type="ECO:0000313" key="3">
    <source>
        <dbReference type="Proteomes" id="UP000240509"/>
    </source>
</evidence>
<feature type="transmembrane region" description="Helical" evidence="1">
    <location>
        <begin position="108"/>
        <end position="126"/>
    </location>
</feature>
<evidence type="ECO:0000256" key="1">
    <source>
        <dbReference type="SAM" id="Phobius"/>
    </source>
</evidence>
<dbReference type="Proteomes" id="UP000240509">
    <property type="component" value="Unassembled WGS sequence"/>
</dbReference>
<accession>A0A2T4U667</accession>
<protein>
    <recommendedName>
        <fullName evidence="4">Prolipoprotein diacylglyceryl transferase</fullName>
    </recommendedName>
</protein>
<dbReference type="EMBL" id="PZJJ01000012">
    <property type="protein sequence ID" value="PTL38884.1"/>
    <property type="molecule type" value="Genomic_DNA"/>
</dbReference>
<feature type="transmembrane region" description="Helical" evidence="1">
    <location>
        <begin position="50"/>
        <end position="70"/>
    </location>
</feature>
<dbReference type="OrthoDB" id="2440835at2"/>
<reference evidence="2 3" key="1">
    <citation type="submission" date="2018-03" db="EMBL/GenBank/DDBJ databases">
        <title>Alkalicoccus saliphilus sp. nov., isolated from a mineral pool.</title>
        <authorList>
            <person name="Zhao B."/>
        </authorList>
    </citation>
    <scope>NUCLEOTIDE SEQUENCE [LARGE SCALE GENOMIC DNA]</scope>
    <source>
        <strain evidence="2 3">6AG</strain>
    </source>
</reference>
<feature type="transmembrane region" description="Helical" evidence="1">
    <location>
        <begin position="171"/>
        <end position="190"/>
    </location>
</feature>
<dbReference type="AlphaFoldDB" id="A0A2T4U667"/>
<gene>
    <name evidence="2" type="ORF">C6Y45_08825</name>
</gene>
<keyword evidence="1" id="KW-0812">Transmembrane</keyword>
<feature type="transmembrane region" description="Helical" evidence="1">
    <location>
        <begin position="202"/>
        <end position="220"/>
    </location>
</feature>
<dbReference type="RefSeq" id="WP_107584861.1">
    <property type="nucleotide sequence ID" value="NZ_PZJJ01000012.1"/>
</dbReference>
<feature type="transmembrane region" description="Helical" evidence="1">
    <location>
        <begin position="12"/>
        <end position="30"/>
    </location>
</feature>
<feature type="transmembrane region" description="Helical" evidence="1">
    <location>
        <begin position="146"/>
        <end position="164"/>
    </location>
</feature>
<sequence length="224" mass="24864">MNQAWMVGPVLIQLYMLFAVAAFAAAFVLLRYFSPLKEDLPARDGVQNAYLWGLFTLIFSTGLFQLPLLFRDPLVVLSYPSGTREAAAAVIVMLTAVLYDMRKKGTSAASLISGIAFVLFSADIVYTFLTQPAGVDISWLPVSHPAALYSMIVSFIGLVMLFRLKENSGSFYILSVWMLIQFLISLVERLPHLFLVTVQPGFYIFAGVCILGFGTVINRLQRQT</sequence>
<comment type="caution">
    <text evidence="2">The sequence shown here is derived from an EMBL/GenBank/DDBJ whole genome shotgun (WGS) entry which is preliminary data.</text>
</comment>
<organism evidence="2 3">
    <name type="scientific">Alkalicoccus saliphilus</name>
    <dbReference type="NCBI Taxonomy" id="200989"/>
    <lineage>
        <taxon>Bacteria</taxon>
        <taxon>Bacillati</taxon>
        <taxon>Bacillota</taxon>
        <taxon>Bacilli</taxon>
        <taxon>Bacillales</taxon>
        <taxon>Bacillaceae</taxon>
        <taxon>Alkalicoccus</taxon>
    </lineage>
</organism>
<proteinExistence type="predicted"/>
<keyword evidence="3" id="KW-1185">Reference proteome</keyword>
<evidence type="ECO:0000313" key="2">
    <source>
        <dbReference type="EMBL" id="PTL38884.1"/>
    </source>
</evidence>
<keyword evidence="1" id="KW-1133">Transmembrane helix</keyword>
<name>A0A2T4U667_9BACI</name>
<keyword evidence="1" id="KW-0472">Membrane</keyword>
<evidence type="ECO:0008006" key="4">
    <source>
        <dbReference type="Google" id="ProtNLM"/>
    </source>
</evidence>